<dbReference type="EMBL" id="JAERTY010000018">
    <property type="protein sequence ID" value="MBL1411500.1"/>
    <property type="molecule type" value="Genomic_DNA"/>
</dbReference>
<evidence type="ECO:0000313" key="3">
    <source>
        <dbReference type="EMBL" id="MBL1411500.1"/>
    </source>
</evidence>
<keyword evidence="4" id="KW-1185">Reference proteome</keyword>
<name>A0ABS1R9V0_9SPHI</name>
<protein>
    <submittedName>
        <fullName evidence="3">Uncharacterized protein</fullName>
    </submittedName>
</protein>
<proteinExistence type="predicted"/>
<reference evidence="3 4" key="1">
    <citation type="submission" date="2021-01" db="EMBL/GenBank/DDBJ databases">
        <title>C459-1 draft genome sequence.</title>
        <authorList>
            <person name="Zhang X.-F."/>
        </authorList>
    </citation>
    <scope>NUCLEOTIDE SEQUENCE [LARGE SCALE GENOMIC DNA]</scope>
    <source>
        <strain evidence="4">C459-1</strain>
    </source>
</reference>
<feature type="region of interest" description="Disordered" evidence="1">
    <location>
        <begin position="42"/>
        <end position="63"/>
    </location>
</feature>
<sequence>MKTLKSILLGTFIAVGGVALAMNAKTQESICSTPLHEGYIYNRDGAPPEDSNPTNLPEGMESAGTYNQPGGFTCTTNDNETCHWVYDSANSKWIPCDGNYVDLP</sequence>
<dbReference type="RefSeq" id="WP_202105215.1">
    <property type="nucleotide sequence ID" value="NZ_JAERTY010000018.1"/>
</dbReference>
<keyword evidence="2" id="KW-0732">Signal</keyword>
<evidence type="ECO:0000313" key="4">
    <source>
        <dbReference type="Proteomes" id="UP000625283"/>
    </source>
</evidence>
<comment type="caution">
    <text evidence="3">The sequence shown here is derived from an EMBL/GenBank/DDBJ whole genome shotgun (WGS) entry which is preliminary data.</text>
</comment>
<organism evidence="3 4">
    <name type="scientific">Sphingobacterium faecale</name>
    <dbReference type="NCBI Taxonomy" id="2803775"/>
    <lineage>
        <taxon>Bacteria</taxon>
        <taxon>Pseudomonadati</taxon>
        <taxon>Bacteroidota</taxon>
        <taxon>Sphingobacteriia</taxon>
        <taxon>Sphingobacteriales</taxon>
        <taxon>Sphingobacteriaceae</taxon>
        <taxon>Sphingobacterium</taxon>
    </lineage>
</organism>
<feature type="signal peptide" evidence="2">
    <location>
        <begin position="1"/>
        <end position="21"/>
    </location>
</feature>
<gene>
    <name evidence="3" type="ORF">JKG61_22265</name>
</gene>
<evidence type="ECO:0000256" key="2">
    <source>
        <dbReference type="SAM" id="SignalP"/>
    </source>
</evidence>
<dbReference type="Proteomes" id="UP000625283">
    <property type="component" value="Unassembled WGS sequence"/>
</dbReference>
<feature type="chain" id="PRO_5046033490" evidence="2">
    <location>
        <begin position="22"/>
        <end position="104"/>
    </location>
</feature>
<accession>A0ABS1R9V0</accession>
<evidence type="ECO:0000256" key="1">
    <source>
        <dbReference type="SAM" id="MobiDB-lite"/>
    </source>
</evidence>